<dbReference type="RefSeq" id="WP_149651336.1">
    <property type="nucleotide sequence ID" value="NZ_VEWN01000017.1"/>
</dbReference>
<evidence type="ECO:0000313" key="1">
    <source>
        <dbReference type="EMBL" id="KAA1053175.1"/>
    </source>
</evidence>
<sequence>MPDVAIVFDQSNPAPPFGIEFSLCVDTAVFPREVVLRTCYAFTDRCQFWLQSEGESSILIGFRRKEAAANLDHLKGEFGNALIDFGLRASIEANTRTVRDAIVMAALVEAGGPSATRR</sequence>
<protein>
    <recommendedName>
        <fullName evidence="3">His-Xaa-Ser system protein HxsD</fullName>
    </recommendedName>
</protein>
<accession>A0A5B0KMK0</accession>
<dbReference type="Proteomes" id="UP000325333">
    <property type="component" value="Unassembled WGS sequence"/>
</dbReference>
<proteinExistence type="predicted"/>
<evidence type="ECO:0008006" key="3">
    <source>
        <dbReference type="Google" id="ProtNLM"/>
    </source>
</evidence>
<name>A0A5B0KMK0_9PROT</name>
<organism evidence="1 2">
    <name type="scientific">Azospirillum argentinense</name>
    <dbReference type="NCBI Taxonomy" id="2970906"/>
    <lineage>
        <taxon>Bacteria</taxon>
        <taxon>Pseudomonadati</taxon>
        <taxon>Pseudomonadota</taxon>
        <taxon>Alphaproteobacteria</taxon>
        <taxon>Rhodospirillales</taxon>
        <taxon>Azospirillaceae</taxon>
        <taxon>Azospirillum</taxon>
    </lineage>
</organism>
<dbReference type="InterPro" id="IPR023974">
    <property type="entry name" value="HxsD"/>
</dbReference>
<reference evidence="1 2" key="1">
    <citation type="submission" date="2019-07" db="EMBL/GenBank/DDBJ databases">
        <title>Genome sequencing of the stress-tolerant strain Azospirillum brasilense Az19.</title>
        <authorList>
            <person name="Maroniche G.A."/>
            <person name="Garcia J.E."/>
            <person name="Pagnussat L."/>
            <person name="Amenta M."/>
            <person name="Creus C.M."/>
        </authorList>
    </citation>
    <scope>NUCLEOTIDE SEQUENCE [LARGE SCALE GENOMIC DNA]</scope>
    <source>
        <strain evidence="1 2">Az19</strain>
    </source>
</reference>
<dbReference type="AlphaFoldDB" id="A0A5B0KMK0"/>
<dbReference type="EMBL" id="VEWN01000017">
    <property type="protein sequence ID" value="KAA1053175.1"/>
    <property type="molecule type" value="Genomic_DNA"/>
</dbReference>
<gene>
    <name evidence="1" type="ORF">FH063_003094</name>
</gene>
<evidence type="ECO:0000313" key="2">
    <source>
        <dbReference type="Proteomes" id="UP000325333"/>
    </source>
</evidence>
<dbReference type="NCBIfam" id="TIGR03976">
    <property type="entry name" value="chp_LLNDYxLRE"/>
    <property type="match status" value="1"/>
</dbReference>
<comment type="caution">
    <text evidence="1">The sequence shown here is derived from an EMBL/GenBank/DDBJ whole genome shotgun (WGS) entry which is preliminary data.</text>
</comment>